<evidence type="ECO:0000313" key="3">
    <source>
        <dbReference type="Proteomes" id="UP001601444"/>
    </source>
</evidence>
<organism evidence="2 3">
    <name type="scientific">Nocardia thailandica</name>
    <dbReference type="NCBI Taxonomy" id="257275"/>
    <lineage>
        <taxon>Bacteria</taxon>
        <taxon>Bacillati</taxon>
        <taxon>Actinomycetota</taxon>
        <taxon>Actinomycetes</taxon>
        <taxon>Mycobacteriales</taxon>
        <taxon>Nocardiaceae</taxon>
        <taxon>Nocardia</taxon>
    </lineage>
</organism>
<evidence type="ECO:0000256" key="1">
    <source>
        <dbReference type="SAM" id="Phobius"/>
    </source>
</evidence>
<keyword evidence="1" id="KW-0812">Transmembrane</keyword>
<dbReference type="EMBL" id="JBIAMX010000007">
    <property type="protein sequence ID" value="MFF0543930.1"/>
    <property type="molecule type" value="Genomic_DNA"/>
</dbReference>
<feature type="transmembrane region" description="Helical" evidence="1">
    <location>
        <begin position="24"/>
        <end position="47"/>
    </location>
</feature>
<keyword evidence="1" id="KW-1133">Transmembrane helix</keyword>
<dbReference type="Proteomes" id="UP001601444">
    <property type="component" value="Unassembled WGS sequence"/>
</dbReference>
<name>A0ABW6PNT6_9NOCA</name>
<accession>A0ABW6PNT6</accession>
<reference evidence="2 3" key="1">
    <citation type="submission" date="2024-10" db="EMBL/GenBank/DDBJ databases">
        <title>The Natural Products Discovery Center: Release of the First 8490 Sequenced Strains for Exploring Actinobacteria Biosynthetic Diversity.</title>
        <authorList>
            <person name="Kalkreuter E."/>
            <person name="Kautsar S.A."/>
            <person name="Yang D."/>
            <person name="Bader C.D."/>
            <person name="Teijaro C.N."/>
            <person name="Fluegel L."/>
            <person name="Davis C.M."/>
            <person name="Simpson J.R."/>
            <person name="Lauterbach L."/>
            <person name="Steele A.D."/>
            <person name="Gui C."/>
            <person name="Meng S."/>
            <person name="Li G."/>
            <person name="Viehrig K."/>
            <person name="Ye F."/>
            <person name="Su P."/>
            <person name="Kiefer A.F."/>
            <person name="Nichols A."/>
            <person name="Cepeda A.J."/>
            <person name="Yan W."/>
            <person name="Fan B."/>
            <person name="Jiang Y."/>
            <person name="Adhikari A."/>
            <person name="Zheng C.-J."/>
            <person name="Schuster L."/>
            <person name="Cowan T.M."/>
            <person name="Smanski M.J."/>
            <person name="Chevrette M.G."/>
            <person name="De Carvalho L.P.S."/>
            <person name="Shen B."/>
        </authorList>
    </citation>
    <scope>NUCLEOTIDE SEQUENCE [LARGE SCALE GENOMIC DNA]</scope>
    <source>
        <strain evidence="2 3">NPDC004045</strain>
    </source>
</reference>
<keyword evidence="1" id="KW-0472">Membrane</keyword>
<comment type="caution">
    <text evidence="2">The sequence shown here is derived from an EMBL/GenBank/DDBJ whole genome shotgun (WGS) entry which is preliminary data.</text>
</comment>
<protein>
    <submittedName>
        <fullName evidence="2">Uncharacterized protein</fullName>
    </submittedName>
</protein>
<dbReference type="RefSeq" id="WP_169334701.1">
    <property type="nucleotide sequence ID" value="NZ_JBIAMX010000007.1"/>
</dbReference>
<proteinExistence type="predicted"/>
<sequence length="48" mass="5226">MSEQHTPPPRNADGGSLFRWNEDWLATLTGLALIALVLAGVVPDWLVP</sequence>
<evidence type="ECO:0000313" key="2">
    <source>
        <dbReference type="EMBL" id="MFF0543930.1"/>
    </source>
</evidence>
<keyword evidence="3" id="KW-1185">Reference proteome</keyword>
<gene>
    <name evidence="2" type="ORF">ACFYTF_13950</name>
</gene>